<keyword evidence="11" id="KW-1185">Reference proteome</keyword>
<dbReference type="PROSITE" id="PS00216">
    <property type="entry name" value="SUGAR_TRANSPORT_1"/>
    <property type="match status" value="1"/>
</dbReference>
<feature type="transmembrane region" description="Helical" evidence="8">
    <location>
        <begin position="42"/>
        <end position="63"/>
    </location>
</feature>
<dbReference type="GO" id="GO:0016020">
    <property type="term" value="C:membrane"/>
    <property type="evidence" value="ECO:0007669"/>
    <property type="project" value="UniProtKB-SubCell"/>
</dbReference>
<feature type="transmembrane region" description="Helical" evidence="8">
    <location>
        <begin position="207"/>
        <end position="232"/>
    </location>
</feature>
<proteinExistence type="inferred from homology"/>
<evidence type="ECO:0000256" key="5">
    <source>
        <dbReference type="ARBA" id="ARBA00022692"/>
    </source>
</evidence>
<keyword evidence="5 8" id="KW-0812">Transmembrane</keyword>
<protein>
    <submittedName>
        <fullName evidence="10">MFS transporter</fullName>
    </submittedName>
</protein>
<keyword evidence="4" id="KW-0813">Transport</keyword>
<dbReference type="InterPro" id="IPR001958">
    <property type="entry name" value="Tet-R_TetA/multi-R_MdtG-like"/>
</dbReference>
<evidence type="ECO:0000313" key="11">
    <source>
        <dbReference type="Proteomes" id="UP000480350"/>
    </source>
</evidence>
<gene>
    <name evidence="10" type="ORF">GQ651_11125</name>
</gene>
<dbReference type="PANTHER" id="PTHR42718">
    <property type="entry name" value="MAJOR FACILITATOR SUPERFAMILY MULTIDRUG TRANSPORTER MFSC"/>
    <property type="match status" value="1"/>
</dbReference>
<accession>A0A7C9N0Y6</accession>
<comment type="subcellular location">
    <subcellularLocation>
        <location evidence="2">Membrane</location>
        <topology evidence="2">Multi-pass membrane protein</topology>
    </subcellularLocation>
</comment>
<feature type="transmembrane region" description="Helical" evidence="8">
    <location>
        <begin position="75"/>
        <end position="94"/>
    </location>
</feature>
<keyword evidence="6 8" id="KW-1133">Transmembrane helix</keyword>
<evidence type="ECO:0000256" key="2">
    <source>
        <dbReference type="ARBA" id="ARBA00004141"/>
    </source>
</evidence>
<organism evidence="10 11">
    <name type="scientific">Kangsaoukella pontilimi</name>
    <dbReference type="NCBI Taxonomy" id="2691042"/>
    <lineage>
        <taxon>Bacteria</taxon>
        <taxon>Pseudomonadati</taxon>
        <taxon>Pseudomonadota</taxon>
        <taxon>Alphaproteobacteria</taxon>
        <taxon>Rhodobacterales</taxon>
        <taxon>Paracoccaceae</taxon>
        <taxon>Kangsaoukella</taxon>
    </lineage>
</organism>
<comment type="caution">
    <text evidence="10">The sequence shown here is derived from an EMBL/GenBank/DDBJ whole genome shotgun (WGS) entry which is preliminary data.</text>
</comment>
<dbReference type="SUPFAM" id="SSF103473">
    <property type="entry name" value="MFS general substrate transporter"/>
    <property type="match status" value="1"/>
</dbReference>
<evidence type="ECO:0000256" key="1">
    <source>
        <dbReference type="ARBA" id="ARBA00003279"/>
    </source>
</evidence>
<dbReference type="InterPro" id="IPR020846">
    <property type="entry name" value="MFS_dom"/>
</dbReference>
<feature type="transmembrane region" description="Helical" evidence="8">
    <location>
        <begin position="365"/>
        <end position="385"/>
    </location>
</feature>
<feature type="transmembrane region" description="Helical" evidence="8">
    <location>
        <begin position="133"/>
        <end position="154"/>
    </location>
</feature>
<evidence type="ECO:0000256" key="7">
    <source>
        <dbReference type="ARBA" id="ARBA00023136"/>
    </source>
</evidence>
<feature type="transmembrane region" description="Helical" evidence="8">
    <location>
        <begin position="238"/>
        <end position="260"/>
    </location>
</feature>
<dbReference type="InterPro" id="IPR011701">
    <property type="entry name" value="MFS"/>
</dbReference>
<dbReference type="AlphaFoldDB" id="A0A7C9N0Y6"/>
<dbReference type="PANTHER" id="PTHR42718:SF9">
    <property type="entry name" value="MAJOR FACILITATOR SUPERFAMILY MULTIDRUG TRANSPORTER MFSC"/>
    <property type="match status" value="1"/>
</dbReference>
<dbReference type="PRINTS" id="PR01035">
    <property type="entry name" value="TCRTETA"/>
</dbReference>
<dbReference type="Pfam" id="PF07690">
    <property type="entry name" value="MFS_1"/>
    <property type="match status" value="1"/>
</dbReference>
<dbReference type="EMBL" id="WUPT01000002">
    <property type="protein sequence ID" value="MXQ08398.1"/>
    <property type="molecule type" value="Genomic_DNA"/>
</dbReference>
<reference evidence="10 11" key="2">
    <citation type="submission" date="2020-03" db="EMBL/GenBank/DDBJ databases">
        <title>Kangsaoukella pontilimi gen. nov., sp. nov., a new member of the family Rhodobacteraceae isolated from a tidal mudflat.</title>
        <authorList>
            <person name="Kim I.S."/>
        </authorList>
    </citation>
    <scope>NUCLEOTIDE SEQUENCE [LARGE SCALE GENOMIC DNA]</scope>
    <source>
        <strain evidence="10 11">GH1-50</strain>
    </source>
</reference>
<name>A0A7C9N0Y6_9RHOB</name>
<feature type="domain" description="Major facilitator superfamily (MFS) profile" evidence="9">
    <location>
        <begin position="9"/>
        <end position="389"/>
    </location>
</feature>
<evidence type="ECO:0000313" key="10">
    <source>
        <dbReference type="EMBL" id="MXQ08398.1"/>
    </source>
</evidence>
<comment type="function">
    <text evidence="1">Resistance to tetracycline by an active tetracycline efflux. This is an energy-dependent process that decreases the accumulation of the antibiotic in whole cells. This protein functions as a metal-tetracycline/H(+) antiporter.</text>
</comment>
<dbReference type="InterPro" id="IPR005829">
    <property type="entry name" value="Sugar_transporter_CS"/>
</dbReference>
<dbReference type="PROSITE" id="PS50850">
    <property type="entry name" value="MFS"/>
    <property type="match status" value="1"/>
</dbReference>
<dbReference type="GO" id="GO:0022857">
    <property type="term" value="F:transmembrane transporter activity"/>
    <property type="evidence" value="ECO:0007669"/>
    <property type="project" value="InterPro"/>
</dbReference>
<feature type="transmembrane region" description="Helical" evidence="8">
    <location>
        <begin position="160"/>
        <end position="180"/>
    </location>
</feature>
<dbReference type="Proteomes" id="UP000480350">
    <property type="component" value="Unassembled WGS sequence"/>
</dbReference>
<dbReference type="RefSeq" id="WP_160764323.1">
    <property type="nucleotide sequence ID" value="NZ_WUPT01000002.1"/>
</dbReference>
<feature type="transmembrane region" description="Helical" evidence="8">
    <location>
        <begin position="330"/>
        <end position="353"/>
    </location>
</feature>
<evidence type="ECO:0000256" key="6">
    <source>
        <dbReference type="ARBA" id="ARBA00022989"/>
    </source>
</evidence>
<evidence type="ECO:0000256" key="8">
    <source>
        <dbReference type="SAM" id="Phobius"/>
    </source>
</evidence>
<keyword evidence="7 8" id="KW-0472">Membrane</keyword>
<comment type="similarity">
    <text evidence="3">Belongs to the major facilitator superfamily. TCR/Tet family.</text>
</comment>
<evidence type="ECO:0000256" key="4">
    <source>
        <dbReference type="ARBA" id="ARBA00022448"/>
    </source>
</evidence>
<dbReference type="Gene3D" id="1.20.1720.10">
    <property type="entry name" value="Multidrug resistance protein D"/>
    <property type="match status" value="1"/>
</dbReference>
<reference evidence="10 11" key="1">
    <citation type="submission" date="2019-12" db="EMBL/GenBank/DDBJ databases">
        <authorList>
            <person name="Lee S.D."/>
        </authorList>
    </citation>
    <scope>NUCLEOTIDE SEQUENCE [LARGE SCALE GENOMIC DNA]</scope>
    <source>
        <strain evidence="10 11">GH1-50</strain>
    </source>
</reference>
<feature type="transmembrane region" description="Helical" evidence="8">
    <location>
        <begin position="272"/>
        <end position="294"/>
    </location>
</feature>
<dbReference type="InterPro" id="IPR036259">
    <property type="entry name" value="MFS_trans_sf"/>
</dbReference>
<feature type="transmembrane region" description="Helical" evidence="8">
    <location>
        <begin position="100"/>
        <end position="121"/>
    </location>
</feature>
<evidence type="ECO:0000259" key="9">
    <source>
        <dbReference type="PROSITE" id="PS50850"/>
    </source>
</evidence>
<evidence type="ECO:0000256" key="3">
    <source>
        <dbReference type="ARBA" id="ARBA00007520"/>
    </source>
</evidence>
<sequence>MTSAKTPPHIGTLILIVAMATLSLNMFLPALAHVAEDLGTDYGTISIAVAGYLGVTAFIQLMAGALSDRFGRRPVMLVAIIIFVLASLGALLAQDVVTFLVFRMFQSAVSVGHAISLAVVRDTTPAREATAKMGTISMVMAVAPMIGPTLGGVLDQFLGWRAIFGSYVILGLALFVLAWIDLGETRPRTTSQAPRPPVLRLLKSVQFWAFALCTAFSVGAFFIFVSAVPLVATERYGLSSALVGMGVGSITAGFMAGAAITRQVGARFPITLMMRLGRTLACLGLLAGLLIAMAEPASPLFLFGATIFVGFGNGLSIPGSNTGAMSIEPALAGTASGIAGALVVGMGGVLTYAAGLTIEASPTPATLIGLMLAATAASLATAFIAKEPAGELPVGPEAAAQAGRRA</sequence>